<dbReference type="PANTHER" id="PTHR30137">
    <property type="entry name" value="LUCIFERASE-LIKE MONOOXYGENASE"/>
    <property type="match status" value="1"/>
</dbReference>
<comment type="similarity">
    <text evidence="1">To bacterial alkanal monooxygenase alpha and beta chains.</text>
</comment>
<gene>
    <name evidence="3" type="ORF">PGRAT_30470</name>
</gene>
<dbReference type="KEGG" id="pgm:PGRAT_30470"/>
<dbReference type="HOGENOM" id="CLU_027853_9_0_9"/>
<dbReference type="NCBIfam" id="TIGR03558">
    <property type="entry name" value="oxido_grp_1"/>
    <property type="match status" value="1"/>
</dbReference>
<keyword evidence="4" id="KW-1185">Reference proteome</keyword>
<dbReference type="PANTHER" id="PTHR30137:SF19">
    <property type="entry name" value="LUCIFERASE-LIKE MONOOXYGENASE"/>
    <property type="match status" value="1"/>
</dbReference>
<evidence type="ECO:0000313" key="4">
    <source>
        <dbReference type="Proteomes" id="UP000029500"/>
    </source>
</evidence>
<protein>
    <recommendedName>
        <fullName evidence="2">Luciferase-like domain-containing protein</fullName>
    </recommendedName>
</protein>
<dbReference type="InterPro" id="IPR036661">
    <property type="entry name" value="Luciferase-like_sf"/>
</dbReference>
<dbReference type="InterPro" id="IPR011251">
    <property type="entry name" value="Luciferase-like_dom"/>
</dbReference>
<feature type="domain" description="Luciferase-like" evidence="2">
    <location>
        <begin position="8"/>
        <end position="305"/>
    </location>
</feature>
<dbReference type="EMBL" id="CP009287">
    <property type="protein sequence ID" value="AIQ71432.1"/>
    <property type="molecule type" value="Genomic_DNA"/>
</dbReference>
<evidence type="ECO:0000313" key="3">
    <source>
        <dbReference type="EMBL" id="AIQ71432.1"/>
    </source>
</evidence>
<dbReference type="SUPFAM" id="SSF51679">
    <property type="entry name" value="Bacterial luciferase-like"/>
    <property type="match status" value="1"/>
</dbReference>
<reference evidence="3 4" key="1">
    <citation type="submission" date="2014-08" db="EMBL/GenBank/DDBJ databases">
        <title>Comparative genomics of the Paenibacillus odorifer group.</title>
        <authorList>
            <person name="den Bakker H.C."/>
            <person name="Tsai Y.-C."/>
            <person name="Martin N."/>
            <person name="Korlach J."/>
            <person name="Wiedmann M."/>
        </authorList>
    </citation>
    <scope>NUCLEOTIDE SEQUENCE [LARGE SCALE GENOMIC DNA]</scope>
    <source>
        <strain evidence="3 4">DSM 15220</strain>
    </source>
</reference>
<dbReference type="FunFam" id="3.20.20.30:FF:000002">
    <property type="entry name" value="LLM class flavin-dependent oxidoreductase"/>
    <property type="match status" value="1"/>
</dbReference>
<accession>A0A089MDT1</accession>
<name>A0A089MDT1_9BACL</name>
<dbReference type="eggNOG" id="COG2141">
    <property type="taxonomic scope" value="Bacteria"/>
</dbReference>
<dbReference type="InterPro" id="IPR019949">
    <property type="entry name" value="CmoO-like"/>
</dbReference>
<dbReference type="CDD" id="cd00347">
    <property type="entry name" value="Flavin_utilizing_monoxygenases"/>
    <property type="match status" value="1"/>
</dbReference>
<dbReference type="AlphaFoldDB" id="A0A089MDT1"/>
<dbReference type="STRING" id="189425.PGRAT_30470"/>
<dbReference type="Proteomes" id="UP000029500">
    <property type="component" value="Chromosome"/>
</dbReference>
<dbReference type="Gene3D" id="3.20.20.30">
    <property type="entry name" value="Luciferase-like domain"/>
    <property type="match status" value="1"/>
</dbReference>
<evidence type="ECO:0000256" key="1">
    <source>
        <dbReference type="ARBA" id="ARBA00007789"/>
    </source>
</evidence>
<dbReference type="GO" id="GO:0005829">
    <property type="term" value="C:cytosol"/>
    <property type="evidence" value="ECO:0007669"/>
    <property type="project" value="TreeGrafter"/>
</dbReference>
<dbReference type="GO" id="GO:0016705">
    <property type="term" value="F:oxidoreductase activity, acting on paired donors, with incorporation or reduction of molecular oxygen"/>
    <property type="evidence" value="ECO:0007669"/>
    <property type="project" value="InterPro"/>
</dbReference>
<evidence type="ECO:0000259" key="2">
    <source>
        <dbReference type="Pfam" id="PF00296"/>
    </source>
</evidence>
<organism evidence="3 4">
    <name type="scientific">Paenibacillus graminis</name>
    <dbReference type="NCBI Taxonomy" id="189425"/>
    <lineage>
        <taxon>Bacteria</taxon>
        <taxon>Bacillati</taxon>
        <taxon>Bacillota</taxon>
        <taxon>Bacilli</taxon>
        <taxon>Bacillales</taxon>
        <taxon>Paenibacillaceae</taxon>
        <taxon>Paenibacillus</taxon>
    </lineage>
</organism>
<proteinExistence type="predicted"/>
<dbReference type="Pfam" id="PF00296">
    <property type="entry name" value="Bac_luciferase"/>
    <property type="match status" value="1"/>
</dbReference>
<dbReference type="InterPro" id="IPR050766">
    <property type="entry name" value="Bact_Lucif_Oxidored"/>
</dbReference>
<sequence>MTWRCADMKLSILDQSPVPEGSTPAEALAETVSLAIEADRLGYHRFWVSEHHAARGLAGSSPEVLMAHLAAVTSRIRIGSGAVLLPYYSAYKVAENFRVLEALYPGRIDLGLGRAAGGGALAARALQENRTGGAELYELQIRDLLSYLYGAPDDEHRFAGLETSPQVSTAPELWLLGSSRDSAALAARLGTGYAYARFINSDGGSMAVRSFRSSFRPSPAASAPRALVSVFAICAETSAEADRLAASMDLSLVQLEKGHVSTGTPSVETALGYNYTPYDRFRIGDNRRRMVLGSPDEVRRQFTALIEEYQCEEIMFATLVHRYEDKLKSLRLIADVCGLHGEAGAD</sequence>